<evidence type="ECO:0000256" key="1">
    <source>
        <dbReference type="SAM" id="Phobius"/>
    </source>
</evidence>
<keyword evidence="1" id="KW-0472">Membrane</keyword>
<sequence length="166" mass="17844">MALLPFIVFAIEILATGSSTFTLVVEHLFGSEYSVMNMVAEALEYVSNNLASVMTGLTMAVVGISVYEARDGFFLFNGKFQGKYSALVIFSGTLFGASLITPKVSDWWAQLLPYIPPGQLLGVGLVLGMLGVNKAAEWNFFDIKSLPVYGVGVVLIANPEVLHTVA</sequence>
<protein>
    <submittedName>
        <fullName evidence="2">Uncharacterized protein</fullName>
    </submittedName>
</protein>
<organism evidence="2 3">
    <name type="scientific">Natrinema gari JCM 14663</name>
    <dbReference type="NCBI Taxonomy" id="1230459"/>
    <lineage>
        <taxon>Archaea</taxon>
        <taxon>Methanobacteriati</taxon>
        <taxon>Methanobacteriota</taxon>
        <taxon>Stenosarchaea group</taxon>
        <taxon>Halobacteria</taxon>
        <taxon>Halobacteriales</taxon>
        <taxon>Natrialbaceae</taxon>
        <taxon>Natrinema</taxon>
    </lineage>
</organism>
<keyword evidence="3" id="KW-1185">Reference proteome</keyword>
<keyword evidence="1" id="KW-0812">Transmembrane</keyword>
<evidence type="ECO:0000313" key="3">
    <source>
        <dbReference type="Proteomes" id="UP000011592"/>
    </source>
</evidence>
<comment type="caution">
    <text evidence="2">The sequence shown here is derived from an EMBL/GenBank/DDBJ whole genome shotgun (WGS) entry which is preliminary data.</text>
</comment>
<feature type="transmembrane region" description="Helical" evidence="1">
    <location>
        <begin position="46"/>
        <end position="64"/>
    </location>
</feature>
<dbReference type="AlphaFoldDB" id="L9YUZ2"/>
<proteinExistence type="predicted"/>
<dbReference type="Proteomes" id="UP000011592">
    <property type="component" value="Unassembled WGS sequence"/>
</dbReference>
<dbReference type="EMBL" id="AOIJ01000058">
    <property type="protein sequence ID" value="ELY77944.1"/>
    <property type="molecule type" value="Genomic_DNA"/>
</dbReference>
<feature type="transmembrane region" description="Helical" evidence="1">
    <location>
        <begin position="114"/>
        <end position="132"/>
    </location>
</feature>
<accession>L9YUZ2</accession>
<feature type="transmembrane region" description="Helical" evidence="1">
    <location>
        <begin position="84"/>
        <end position="102"/>
    </location>
</feature>
<evidence type="ECO:0000313" key="2">
    <source>
        <dbReference type="EMBL" id="ELY77944.1"/>
    </source>
</evidence>
<gene>
    <name evidence="2" type="ORF">C486_13772</name>
</gene>
<reference evidence="2 3" key="1">
    <citation type="journal article" date="2014" name="PLoS Genet.">
        <title>Phylogenetically driven sequencing of extremely halophilic archaea reveals strategies for static and dynamic osmo-response.</title>
        <authorList>
            <person name="Becker E.A."/>
            <person name="Seitzer P.M."/>
            <person name="Tritt A."/>
            <person name="Larsen D."/>
            <person name="Krusor M."/>
            <person name="Yao A.I."/>
            <person name="Wu D."/>
            <person name="Madern D."/>
            <person name="Eisen J.A."/>
            <person name="Darling A.E."/>
            <person name="Facciotti M.T."/>
        </authorList>
    </citation>
    <scope>NUCLEOTIDE SEQUENCE [LARGE SCALE GENOMIC DNA]</scope>
    <source>
        <strain evidence="2 3">JCM 14663</strain>
    </source>
</reference>
<keyword evidence="1" id="KW-1133">Transmembrane helix</keyword>
<name>L9YUZ2_9EURY</name>